<dbReference type="NCBIfam" id="TIGR00654">
    <property type="entry name" value="PhzF_family"/>
    <property type="match status" value="1"/>
</dbReference>
<evidence type="ECO:0000256" key="1">
    <source>
        <dbReference type="PIRSR" id="PIRSR016184-1"/>
    </source>
</evidence>
<evidence type="ECO:0000313" key="2">
    <source>
        <dbReference type="EMBL" id="NGY64418.1"/>
    </source>
</evidence>
<comment type="caution">
    <text evidence="2">The sequence shown here is derived from an EMBL/GenBank/DDBJ whole genome shotgun (WGS) entry which is preliminary data.</text>
</comment>
<reference evidence="2 3" key="1">
    <citation type="submission" date="2020-03" db="EMBL/GenBank/DDBJ databases">
        <title>Isolation and identification of active actinomycetes.</title>
        <authorList>
            <person name="Sun X."/>
        </authorList>
    </citation>
    <scope>NUCLEOTIDE SEQUENCE [LARGE SCALE GENOMIC DNA]</scope>
    <source>
        <strain evidence="2 3">NEAU-D13</strain>
    </source>
</reference>
<dbReference type="InterPro" id="IPR003719">
    <property type="entry name" value="Phenazine_PhzF-like"/>
</dbReference>
<dbReference type="PANTHER" id="PTHR13774:SF32">
    <property type="entry name" value="ANTISENSE-ENHANCING SEQUENCE 1"/>
    <property type="match status" value="1"/>
</dbReference>
<dbReference type="PIRSF" id="PIRSF016184">
    <property type="entry name" value="PhzC_PhzF"/>
    <property type="match status" value="1"/>
</dbReference>
<gene>
    <name evidence="2" type="ORF">G7043_36465</name>
</gene>
<dbReference type="EMBL" id="JAAMPJ010000012">
    <property type="protein sequence ID" value="NGY64418.1"/>
    <property type="molecule type" value="Genomic_DNA"/>
</dbReference>
<accession>A0A7C9W1X7</accession>
<feature type="active site" evidence="1">
    <location>
        <position position="50"/>
    </location>
</feature>
<dbReference type="GO" id="GO:0016853">
    <property type="term" value="F:isomerase activity"/>
    <property type="evidence" value="ECO:0007669"/>
    <property type="project" value="TreeGrafter"/>
</dbReference>
<dbReference type="AlphaFoldDB" id="A0A7C9W1X7"/>
<dbReference type="SUPFAM" id="SSF54506">
    <property type="entry name" value="Diaminopimelate epimerase-like"/>
    <property type="match status" value="1"/>
</dbReference>
<protein>
    <submittedName>
        <fullName evidence="2">PhzF family phenazine biosynthesis protein</fullName>
    </submittedName>
</protein>
<evidence type="ECO:0000313" key="3">
    <source>
        <dbReference type="Proteomes" id="UP000481360"/>
    </source>
</evidence>
<dbReference type="PANTHER" id="PTHR13774">
    <property type="entry name" value="PHENAZINE BIOSYNTHESIS PROTEIN"/>
    <property type="match status" value="1"/>
</dbReference>
<sequence length="282" mass="29906">MTMPRQRSFAQVDVFSTAPFLGNPVAVVLDGTDLIEEEMLRLARWTNLSETTFVLPPTSAEADYRLRIFTPGGELPFAGHPTLGSARAWLDHGGTPQHTDRIVQECGAGLVSVRRGDGTLSFAAPPLVRTGALDEEFVEQIVAAFGIERDRVVAHQWVDNGPGWAVLLLPTAEEVLALEPDLSLIPTAMVGAIGAWPDGSEHAFELRTFAPGVGVAEDPVCGSMNASVGQWLTATGVAPSTYRVSQGRRLGRAGTIEVTADADGTVWVGGAATSHIRGTIVL</sequence>
<organism evidence="2 3">
    <name type="scientific">Lentzea alba</name>
    <dbReference type="NCBI Taxonomy" id="2714351"/>
    <lineage>
        <taxon>Bacteria</taxon>
        <taxon>Bacillati</taxon>
        <taxon>Actinomycetota</taxon>
        <taxon>Actinomycetes</taxon>
        <taxon>Pseudonocardiales</taxon>
        <taxon>Pseudonocardiaceae</taxon>
        <taxon>Lentzea</taxon>
    </lineage>
</organism>
<name>A0A7C9W1X7_9PSEU</name>
<dbReference type="GO" id="GO:0005737">
    <property type="term" value="C:cytoplasm"/>
    <property type="evidence" value="ECO:0007669"/>
    <property type="project" value="TreeGrafter"/>
</dbReference>
<dbReference type="Proteomes" id="UP000481360">
    <property type="component" value="Unassembled WGS sequence"/>
</dbReference>
<keyword evidence="3" id="KW-1185">Reference proteome</keyword>
<dbReference type="Pfam" id="PF02567">
    <property type="entry name" value="PhzC-PhzF"/>
    <property type="match status" value="1"/>
</dbReference>
<dbReference type="Gene3D" id="3.10.310.10">
    <property type="entry name" value="Diaminopimelate Epimerase, Chain A, domain 1"/>
    <property type="match status" value="2"/>
</dbReference>
<proteinExistence type="predicted"/>